<evidence type="ECO:0000256" key="1">
    <source>
        <dbReference type="ARBA" id="ARBA00010641"/>
    </source>
</evidence>
<keyword evidence="4" id="KW-0804">Transcription</keyword>
<dbReference type="AlphaFoldDB" id="A0AAU9C6K5"/>
<dbReference type="InterPro" id="IPR036388">
    <property type="entry name" value="WH-like_DNA-bd_sf"/>
</dbReference>
<dbReference type="PRINTS" id="PR00038">
    <property type="entry name" value="HTHLUXR"/>
</dbReference>
<dbReference type="Proteomes" id="UP001348817">
    <property type="component" value="Chromosome"/>
</dbReference>
<evidence type="ECO:0000256" key="4">
    <source>
        <dbReference type="ARBA" id="ARBA00023163"/>
    </source>
</evidence>
<proteinExistence type="inferred from homology"/>
<dbReference type="Pfam" id="PF08281">
    <property type="entry name" value="Sigma70_r4_2"/>
    <property type="match status" value="1"/>
</dbReference>
<dbReference type="PANTHER" id="PTHR43133">
    <property type="entry name" value="RNA POLYMERASE ECF-TYPE SIGMA FACTO"/>
    <property type="match status" value="1"/>
</dbReference>
<accession>A0AAU9C6K5</accession>
<feature type="domain" description="HTH luxR-type" evidence="5">
    <location>
        <begin position="127"/>
        <end position="181"/>
    </location>
</feature>
<keyword evidence="3" id="KW-0731">Sigma factor</keyword>
<comment type="similarity">
    <text evidence="1">Belongs to the sigma-70 factor family. ECF subfamily.</text>
</comment>
<dbReference type="Pfam" id="PF04542">
    <property type="entry name" value="Sigma70_r2"/>
    <property type="match status" value="1"/>
</dbReference>
<dbReference type="SMART" id="SM00421">
    <property type="entry name" value="HTH_LUXR"/>
    <property type="match status" value="1"/>
</dbReference>
<dbReference type="InterPro" id="IPR014327">
    <property type="entry name" value="RNA_pol_sigma70_bacteroid"/>
</dbReference>
<dbReference type="InterPro" id="IPR013249">
    <property type="entry name" value="RNA_pol_sigma70_r4_t2"/>
</dbReference>
<organism evidence="6 7">
    <name type="scientific">Fulvitalea axinellae</name>
    <dbReference type="NCBI Taxonomy" id="1182444"/>
    <lineage>
        <taxon>Bacteria</taxon>
        <taxon>Pseudomonadati</taxon>
        <taxon>Bacteroidota</taxon>
        <taxon>Cytophagia</taxon>
        <taxon>Cytophagales</taxon>
        <taxon>Persicobacteraceae</taxon>
        <taxon>Fulvitalea</taxon>
    </lineage>
</organism>
<dbReference type="InterPro" id="IPR000792">
    <property type="entry name" value="Tscrpt_reg_LuxR_C"/>
</dbReference>
<dbReference type="NCBIfam" id="TIGR02937">
    <property type="entry name" value="sigma70-ECF"/>
    <property type="match status" value="1"/>
</dbReference>
<dbReference type="InterPro" id="IPR014284">
    <property type="entry name" value="RNA_pol_sigma-70_dom"/>
</dbReference>
<name>A0AAU9C6K5_9BACT</name>
<keyword evidence="7" id="KW-1185">Reference proteome</keyword>
<dbReference type="PANTHER" id="PTHR43133:SF46">
    <property type="entry name" value="RNA POLYMERASE SIGMA-70 FACTOR ECF SUBFAMILY"/>
    <property type="match status" value="1"/>
</dbReference>
<dbReference type="InterPro" id="IPR013324">
    <property type="entry name" value="RNA_pol_sigma_r3/r4-like"/>
</dbReference>
<dbReference type="InterPro" id="IPR013325">
    <property type="entry name" value="RNA_pol_sigma_r2"/>
</dbReference>
<dbReference type="SUPFAM" id="SSF88946">
    <property type="entry name" value="Sigma2 domain of RNA polymerase sigma factors"/>
    <property type="match status" value="1"/>
</dbReference>
<dbReference type="GO" id="GO:0003677">
    <property type="term" value="F:DNA binding"/>
    <property type="evidence" value="ECO:0007669"/>
    <property type="project" value="InterPro"/>
</dbReference>
<evidence type="ECO:0000313" key="7">
    <source>
        <dbReference type="Proteomes" id="UP001348817"/>
    </source>
</evidence>
<dbReference type="InterPro" id="IPR039425">
    <property type="entry name" value="RNA_pol_sigma-70-like"/>
</dbReference>
<sequence>MRDRLAGTQERRLRSGDVSYFEELFRSFYRPLLSYSAPIVGDWEVAEDVVQGVFERLWKERKRLEMKTTMRSYLFQCVYSRSLDVLRKEKVRREYRERSLVKVNAGESETLGNITYPELESRVRSAVERLPAQCRRVFEKSRYAGMSNADIAEDLGISVKTVEVHMSKALKRLRSDLGDFLILCLFYGII</sequence>
<dbReference type="GO" id="GO:0000428">
    <property type="term" value="C:DNA-directed RNA polymerase complex"/>
    <property type="evidence" value="ECO:0007669"/>
    <property type="project" value="UniProtKB-KW"/>
</dbReference>
<keyword evidence="2" id="KW-0805">Transcription regulation</keyword>
<dbReference type="GO" id="GO:0016987">
    <property type="term" value="F:sigma factor activity"/>
    <property type="evidence" value="ECO:0007669"/>
    <property type="project" value="UniProtKB-KW"/>
</dbReference>
<gene>
    <name evidence="6" type="ORF">FUAX_00510</name>
</gene>
<evidence type="ECO:0000259" key="5">
    <source>
        <dbReference type="SMART" id="SM00421"/>
    </source>
</evidence>
<dbReference type="Gene3D" id="1.10.1740.10">
    <property type="match status" value="1"/>
</dbReference>
<dbReference type="NCBIfam" id="TIGR02985">
    <property type="entry name" value="Sig70_bacteroi1"/>
    <property type="match status" value="1"/>
</dbReference>
<dbReference type="InterPro" id="IPR007627">
    <property type="entry name" value="RNA_pol_sigma70_r2"/>
</dbReference>
<dbReference type="Gene3D" id="1.10.10.10">
    <property type="entry name" value="Winged helix-like DNA-binding domain superfamily/Winged helix DNA-binding domain"/>
    <property type="match status" value="1"/>
</dbReference>
<dbReference type="EMBL" id="AP025314">
    <property type="protein sequence ID" value="BDD07619.1"/>
    <property type="molecule type" value="Genomic_DNA"/>
</dbReference>
<dbReference type="KEGG" id="fax:FUAX_00510"/>
<reference evidence="6 7" key="1">
    <citation type="submission" date="2021-12" db="EMBL/GenBank/DDBJ databases">
        <title>Genome sequencing of bacteria with rrn-lacking chromosome and rrn-plasmid.</title>
        <authorList>
            <person name="Anda M."/>
            <person name="Iwasaki W."/>
        </authorList>
    </citation>
    <scope>NUCLEOTIDE SEQUENCE [LARGE SCALE GENOMIC DNA]</scope>
    <source>
        <strain evidence="6 7">DSM 100852</strain>
    </source>
</reference>
<evidence type="ECO:0000256" key="3">
    <source>
        <dbReference type="ARBA" id="ARBA00023082"/>
    </source>
</evidence>
<dbReference type="RefSeq" id="WP_338392934.1">
    <property type="nucleotide sequence ID" value="NZ_AP025314.1"/>
</dbReference>
<evidence type="ECO:0000256" key="2">
    <source>
        <dbReference type="ARBA" id="ARBA00023015"/>
    </source>
</evidence>
<protein>
    <submittedName>
        <fullName evidence="6">DNA-directed RNA polymerase sigma-70 factor</fullName>
    </submittedName>
</protein>
<evidence type="ECO:0000313" key="6">
    <source>
        <dbReference type="EMBL" id="BDD07619.1"/>
    </source>
</evidence>
<keyword evidence="6" id="KW-0240">DNA-directed RNA polymerase</keyword>
<dbReference type="GO" id="GO:0006352">
    <property type="term" value="P:DNA-templated transcription initiation"/>
    <property type="evidence" value="ECO:0007669"/>
    <property type="project" value="InterPro"/>
</dbReference>
<dbReference type="SUPFAM" id="SSF88659">
    <property type="entry name" value="Sigma3 and sigma4 domains of RNA polymerase sigma factors"/>
    <property type="match status" value="1"/>
</dbReference>